<dbReference type="InterPro" id="IPR003658">
    <property type="entry name" value="Anti-sigma_ant"/>
</dbReference>
<evidence type="ECO:0000259" key="4">
    <source>
        <dbReference type="PROSITE" id="PS50801"/>
    </source>
</evidence>
<gene>
    <name evidence="5" type="ORF">JFN87_02585</name>
</gene>
<feature type="domain" description="STAS" evidence="4">
    <location>
        <begin position="1"/>
        <end position="108"/>
    </location>
</feature>
<organism evidence="5 6">
    <name type="scientific">Streptomyces montanisoli</name>
    <dbReference type="NCBI Taxonomy" id="2798581"/>
    <lineage>
        <taxon>Bacteria</taxon>
        <taxon>Bacillati</taxon>
        <taxon>Actinomycetota</taxon>
        <taxon>Actinomycetes</taxon>
        <taxon>Kitasatosporales</taxon>
        <taxon>Streptomycetaceae</taxon>
        <taxon>Streptomyces</taxon>
    </lineage>
</organism>
<dbReference type="PANTHER" id="PTHR33495:SF2">
    <property type="entry name" value="ANTI-SIGMA FACTOR ANTAGONIST TM_1081-RELATED"/>
    <property type="match status" value="1"/>
</dbReference>
<comment type="similarity">
    <text evidence="1 2">Belongs to the anti-sigma-factor antagonist family.</text>
</comment>
<name>A0A940MCA4_9ACTN</name>
<dbReference type="InterPro" id="IPR002645">
    <property type="entry name" value="STAS_dom"/>
</dbReference>
<proteinExistence type="inferred from homology"/>
<protein>
    <recommendedName>
        <fullName evidence="2">Anti-sigma factor antagonist</fullName>
    </recommendedName>
</protein>
<evidence type="ECO:0000313" key="5">
    <source>
        <dbReference type="EMBL" id="MBP0456391.1"/>
    </source>
</evidence>
<evidence type="ECO:0000256" key="1">
    <source>
        <dbReference type="ARBA" id="ARBA00009013"/>
    </source>
</evidence>
<dbReference type="Proteomes" id="UP000670475">
    <property type="component" value="Unassembled WGS sequence"/>
</dbReference>
<feature type="region of interest" description="Disordered" evidence="3">
    <location>
        <begin position="116"/>
        <end position="143"/>
    </location>
</feature>
<sequence>MDLTTRQEGAAVVLAVGGELDLDTVAPLTEALGRAARDGAGQVVVLDLSGVTFADSTTVNVLLRAREDLGDRLRIARPSAFLQRLFDVIGLEAALSVHGTVASALAGGASTDATAHVATSHDTTSHDGTGRGAVGSAVPGVGE</sequence>
<dbReference type="Gene3D" id="3.30.750.24">
    <property type="entry name" value="STAS domain"/>
    <property type="match status" value="1"/>
</dbReference>
<evidence type="ECO:0000256" key="3">
    <source>
        <dbReference type="SAM" id="MobiDB-lite"/>
    </source>
</evidence>
<accession>A0A940MCA4</accession>
<dbReference type="AlphaFoldDB" id="A0A940MCA4"/>
<dbReference type="SUPFAM" id="SSF52091">
    <property type="entry name" value="SpoIIaa-like"/>
    <property type="match status" value="1"/>
</dbReference>
<dbReference type="EMBL" id="JAGIQL010000005">
    <property type="protein sequence ID" value="MBP0456391.1"/>
    <property type="molecule type" value="Genomic_DNA"/>
</dbReference>
<comment type="caution">
    <text evidence="5">The sequence shown here is derived from an EMBL/GenBank/DDBJ whole genome shotgun (WGS) entry which is preliminary data.</text>
</comment>
<dbReference type="InterPro" id="IPR058548">
    <property type="entry name" value="MlaB-like_STAS"/>
</dbReference>
<dbReference type="Pfam" id="PF13466">
    <property type="entry name" value="STAS_2"/>
    <property type="match status" value="1"/>
</dbReference>
<evidence type="ECO:0000256" key="2">
    <source>
        <dbReference type="RuleBase" id="RU003749"/>
    </source>
</evidence>
<keyword evidence="6" id="KW-1185">Reference proteome</keyword>
<evidence type="ECO:0000313" key="6">
    <source>
        <dbReference type="Proteomes" id="UP000670475"/>
    </source>
</evidence>
<dbReference type="PANTHER" id="PTHR33495">
    <property type="entry name" value="ANTI-SIGMA FACTOR ANTAGONIST TM_1081-RELATED-RELATED"/>
    <property type="match status" value="1"/>
</dbReference>
<dbReference type="InterPro" id="IPR036513">
    <property type="entry name" value="STAS_dom_sf"/>
</dbReference>
<dbReference type="PROSITE" id="PS50801">
    <property type="entry name" value="STAS"/>
    <property type="match status" value="1"/>
</dbReference>
<dbReference type="CDD" id="cd07043">
    <property type="entry name" value="STAS_anti-anti-sigma_factors"/>
    <property type="match status" value="1"/>
</dbReference>
<dbReference type="GO" id="GO:0043856">
    <property type="term" value="F:anti-sigma factor antagonist activity"/>
    <property type="evidence" value="ECO:0007669"/>
    <property type="project" value="InterPro"/>
</dbReference>
<reference evidence="5" key="1">
    <citation type="submission" date="2021-03" db="EMBL/GenBank/DDBJ databases">
        <title>Whole genome sequence of Streptomyces bomunensis MMS17-BM035.</title>
        <authorList>
            <person name="Lee J.H."/>
        </authorList>
    </citation>
    <scope>NUCLEOTIDE SEQUENCE</scope>
    <source>
        <strain evidence="5">MMS17-BM035</strain>
    </source>
</reference>
<dbReference type="NCBIfam" id="TIGR00377">
    <property type="entry name" value="ant_ant_sig"/>
    <property type="match status" value="1"/>
</dbReference>